<dbReference type="InterPro" id="IPR057942">
    <property type="entry name" value="TPR_TNPO3_IPO13_3rd"/>
</dbReference>
<dbReference type="NCBIfam" id="TIGR00570">
    <property type="entry name" value="cdk7"/>
    <property type="match status" value="1"/>
</dbReference>
<dbReference type="Pfam" id="PF05347">
    <property type="entry name" value="Complex1_LYR"/>
    <property type="match status" value="1"/>
</dbReference>
<dbReference type="Pfam" id="PF24139">
    <property type="entry name" value="TPR_TNPO3_IPO13_4th"/>
    <property type="match status" value="1"/>
</dbReference>
<feature type="domain" description="Importin N-terminal" evidence="2">
    <location>
        <begin position="369"/>
        <end position="435"/>
    </location>
</feature>
<dbReference type="InterPro" id="IPR011989">
    <property type="entry name" value="ARM-like"/>
</dbReference>
<dbReference type="SUPFAM" id="SSF48371">
    <property type="entry name" value="ARM repeat"/>
    <property type="match status" value="1"/>
</dbReference>
<dbReference type="Pfam" id="PF06391">
    <property type="entry name" value="MAT1"/>
    <property type="match status" value="1"/>
</dbReference>
<feature type="coiled-coil region" evidence="1">
    <location>
        <begin position="171"/>
        <end position="198"/>
    </location>
</feature>
<dbReference type="GO" id="GO:0006606">
    <property type="term" value="P:protein import into nucleus"/>
    <property type="evidence" value="ECO:0007669"/>
    <property type="project" value="TreeGrafter"/>
</dbReference>
<evidence type="ECO:0000313" key="4">
    <source>
        <dbReference type="Proteomes" id="UP000278627"/>
    </source>
</evidence>
<dbReference type="PANTHER" id="PTHR12363:SF42">
    <property type="entry name" value="TRANSPORTIN-3"/>
    <property type="match status" value="1"/>
</dbReference>
<dbReference type="GO" id="GO:0061575">
    <property type="term" value="F:cyclin-dependent protein serine/threonine kinase activator activity"/>
    <property type="evidence" value="ECO:0007669"/>
    <property type="project" value="InterPro"/>
</dbReference>
<dbReference type="Proteomes" id="UP000278627">
    <property type="component" value="Unassembled WGS sequence"/>
</dbReference>
<dbReference type="Pfam" id="PF08389">
    <property type="entry name" value="Xpo1"/>
    <property type="match status" value="1"/>
</dbReference>
<keyword evidence="1" id="KW-0175">Coiled coil</keyword>
<name>A0A0N4TLH3_BRUPA</name>
<proteinExistence type="predicted"/>
<dbReference type="InterPro" id="IPR057941">
    <property type="entry name" value="TPR_TNPO3_IPO13_2nd"/>
</dbReference>
<sequence length="1283" mass="146868">MGSVPQADWICLYKQLLRSASQFPQYNYREFFKRRIRDHFTVAVKNNNISKAEFYTQKLVESFDNGKNSSTGTCSFSEVSRAAASNSANCVENLFARNSGPCPQCGKILWKKGFWEQIFDDPVVEKENHIRKKLGKIYNLKRMDFPTLRDFNNYLERIETIVMNLTYNIDVEETEAEVNRFKSENSELIERNKRKLDEDQIWVFQMLEEEQKRKKYVVEGAGKKELPEKVTSSDKAKAIIDELRESDLPAEVILDRQRKRQIEAELAEKEEAVKRKKSKMEVILITEAQQKRLDTASFALIRISGAPFVYRGPELPINGPSLPKPEDLSQMGYLQHVLQISGSRMDNIETVYHAIAVLNGSDSIACSKASIWLGEFQKSVYSWSICDRILSEHRDSTASYFAAQTMRQKLLHSIKELPSSSHLSLRDSLINHLRNYESYPLERNSVIITQLCLALSDLYLQVPEWTNFVAEILERFGTPDKTPVLLTFLKTLPEEVQSSHLRIGENRRRAVNTELAQKTQAVIHFLSQVCVFNNNDDAILKRVLSCFSSWLLNPLIPTDDIAASELLKYVFSLLQNPNSPSSLHDSACECIVSALYRAEDTNVNRALAVALQTACYGMADSFSMAVANDDFDRLQGYARVFCELSESLLECMIQEPGQHLGDFRSIEMLLLLAGYHDYNLVEMTFNIWYRLSEYLYERNDDDLNTQFKPYIERYIMALYKHCRFDTDQEDVPDENDDFVEFRGQVSDTLKDVVFIVGTDRCIQSMFSILQSVSSGSWDESEAALYIISVIVHNVLPTEETVVPLLVHAVLVMPVTSHPILTNTSIKLLGNLIDWLHENKQYQEPCITWLLDKVQKPCFVRAASESLYGICEKCESNCLEHFDSIFAIIPFLENGENKGQQLENSILLLLQACSSMLNGLPGEETATRLRRLIEPQTTNLAELLKSKVDISPNEPQDSNENASDSWYLLSRDPVLWVDRIAAVFRHVQPWTHQACNPKNTVQNGSSTNTNDNVPTLWIATVKEVWPFVLETCRKYEKNTRVVEHCCRAIRFMIRFLEVHSIIFIESLVEQMVDIYNRHPHSCFLYLASILVDEYGHLDNCRSGLVHMLNILCNDSFKLLQEQNGFRNHPDTIDDMFRLAIRFVQRAPSVFFQEPMSAQLFECGLVGLGVDHVDANRSVTKFFSECITSLLIARKSNYRDAGVEGAEQLFLKYGERLISGSLQAAVFSVSGTLKRDMAEIIYLIGKLSKEQLSVWLEATLEKFPHNEGLCATVEQLEWFHKNVLE</sequence>
<dbReference type="Gene3D" id="1.25.10.10">
    <property type="entry name" value="Leucine-rich Repeat Variant"/>
    <property type="match status" value="1"/>
</dbReference>
<dbReference type="InterPro" id="IPR016024">
    <property type="entry name" value="ARM-type_fold"/>
</dbReference>
<dbReference type="InterPro" id="IPR058537">
    <property type="entry name" value="TPR_TNPO3_IPO13_4th"/>
</dbReference>
<protein>
    <submittedName>
        <fullName evidence="5">Importin N-terminal domain-containing protein</fullName>
    </submittedName>
</protein>
<dbReference type="WBParaSite" id="BPAG_0000923501-mRNA-1">
    <property type="protein sequence ID" value="BPAG_0000923501-mRNA-1"/>
    <property type="gene ID" value="BPAG_0000923501"/>
</dbReference>
<dbReference type="GO" id="GO:0031267">
    <property type="term" value="F:small GTPase binding"/>
    <property type="evidence" value="ECO:0007669"/>
    <property type="project" value="InterPro"/>
</dbReference>
<dbReference type="GO" id="GO:0006289">
    <property type="term" value="P:nucleotide-excision repair"/>
    <property type="evidence" value="ECO:0007669"/>
    <property type="project" value="InterPro"/>
</dbReference>
<dbReference type="Pfam" id="PF03810">
    <property type="entry name" value="IBN_N"/>
    <property type="match status" value="1"/>
</dbReference>
<dbReference type="InterPro" id="IPR004575">
    <property type="entry name" value="MAT1/Tfb3"/>
</dbReference>
<dbReference type="InterPro" id="IPR008011">
    <property type="entry name" value="Complex1_LYR_dom"/>
</dbReference>
<dbReference type="SMART" id="SM00913">
    <property type="entry name" value="IBN_N"/>
    <property type="match status" value="1"/>
</dbReference>
<dbReference type="PANTHER" id="PTHR12363">
    <property type="entry name" value="TRANSPORTIN 3 AND IMPORTIN 13"/>
    <property type="match status" value="1"/>
</dbReference>
<dbReference type="InterPro" id="IPR015877">
    <property type="entry name" value="MAT1_centre"/>
</dbReference>
<accession>A0A0N4TLH3</accession>
<dbReference type="InterPro" id="IPR013598">
    <property type="entry name" value="Exportin-1/Importin-b-like"/>
</dbReference>
<dbReference type="GO" id="GO:0005737">
    <property type="term" value="C:cytoplasm"/>
    <property type="evidence" value="ECO:0007669"/>
    <property type="project" value="TreeGrafter"/>
</dbReference>
<dbReference type="Pfam" id="PF24138">
    <property type="entry name" value="TPR_TNPO3_IPO13_2nd"/>
    <property type="match status" value="1"/>
</dbReference>
<keyword evidence="4" id="KW-1185">Reference proteome</keyword>
<reference evidence="5" key="1">
    <citation type="submission" date="2017-02" db="UniProtKB">
        <authorList>
            <consortium name="WormBaseParasite"/>
        </authorList>
    </citation>
    <scope>IDENTIFICATION</scope>
</reference>
<dbReference type="EMBL" id="UZAD01013149">
    <property type="protein sequence ID" value="VDN90383.1"/>
    <property type="molecule type" value="Genomic_DNA"/>
</dbReference>
<evidence type="ECO:0000313" key="5">
    <source>
        <dbReference type="WBParaSite" id="BPAG_0000923501-mRNA-1"/>
    </source>
</evidence>
<reference evidence="3 4" key="2">
    <citation type="submission" date="2018-11" db="EMBL/GenBank/DDBJ databases">
        <authorList>
            <consortium name="Pathogen Informatics"/>
        </authorList>
    </citation>
    <scope>NUCLEOTIDE SEQUENCE [LARGE SCALE GENOMIC DNA]</scope>
</reference>
<dbReference type="Gene3D" id="3.30.40.10">
    <property type="entry name" value="Zinc/RING finger domain, C3HC4 (zinc finger)"/>
    <property type="match status" value="1"/>
</dbReference>
<evidence type="ECO:0000259" key="2">
    <source>
        <dbReference type="SMART" id="SM00913"/>
    </source>
</evidence>
<dbReference type="GO" id="GO:0005675">
    <property type="term" value="C:transcription factor TFIIH holo complex"/>
    <property type="evidence" value="ECO:0007669"/>
    <property type="project" value="InterPro"/>
</dbReference>
<dbReference type="STRING" id="6280.A0A0N4TLH3"/>
<dbReference type="InterPro" id="IPR001494">
    <property type="entry name" value="Importin-beta_N"/>
</dbReference>
<dbReference type="InterPro" id="IPR051345">
    <property type="entry name" value="Importin_beta-like_NTR"/>
</dbReference>
<evidence type="ECO:0000256" key="1">
    <source>
        <dbReference type="SAM" id="Coils"/>
    </source>
</evidence>
<evidence type="ECO:0000313" key="3">
    <source>
        <dbReference type="EMBL" id="VDN90383.1"/>
    </source>
</evidence>
<organism evidence="5">
    <name type="scientific">Brugia pahangi</name>
    <name type="common">Filarial nematode worm</name>
    <dbReference type="NCBI Taxonomy" id="6280"/>
    <lineage>
        <taxon>Eukaryota</taxon>
        <taxon>Metazoa</taxon>
        <taxon>Ecdysozoa</taxon>
        <taxon>Nematoda</taxon>
        <taxon>Chromadorea</taxon>
        <taxon>Rhabditida</taxon>
        <taxon>Spirurina</taxon>
        <taxon>Spiruromorpha</taxon>
        <taxon>Filarioidea</taxon>
        <taxon>Onchocercidae</taxon>
        <taxon>Brugia</taxon>
    </lineage>
</organism>
<dbReference type="InterPro" id="IPR013083">
    <property type="entry name" value="Znf_RING/FYVE/PHD"/>
</dbReference>
<dbReference type="Pfam" id="PF24140">
    <property type="entry name" value="TPR_TNPO3_IPO13_3rd"/>
    <property type="match status" value="1"/>
</dbReference>
<gene>
    <name evidence="3" type="ORF">BPAG_LOCUS9197</name>
</gene>